<gene>
    <name evidence="3" type="ORF">ALC60_10389</name>
</gene>
<name>A0A151WRF9_9HYME</name>
<keyword evidence="2" id="KW-0472">Membrane</keyword>
<organism evidence="3 4">
    <name type="scientific">Mycetomoellerius zeteki</name>
    <dbReference type="NCBI Taxonomy" id="64791"/>
    <lineage>
        <taxon>Eukaryota</taxon>
        <taxon>Metazoa</taxon>
        <taxon>Ecdysozoa</taxon>
        <taxon>Arthropoda</taxon>
        <taxon>Hexapoda</taxon>
        <taxon>Insecta</taxon>
        <taxon>Pterygota</taxon>
        <taxon>Neoptera</taxon>
        <taxon>Endopterygota</taxon>
        <taxon>Hymenoptera</taxon>
        <taxon>Apocrita</taxon>
        <taxon>Aculeata</taxon>
        <taxon>Formicoidea</taxon>
        <taxon>Formicidae</taxon>
        <taxon>Myrmicinae</taxon>
        <taxon>Mycetomoellerius</taxon>
    </lineage>
</organism>
<protein>
    <submittedName>
        <fullName evidence="3">Uncharacterized protein</fullName>
    </submittedName>
</protein>
<proteinExistence type="predicted"/>
<evidence type="ECO:0000313" key="3">
    <source>
        <dbReference type="EMBL" id="KYQ50489.1"/>
    </source>
</evidence>
<reference evidence="3 4" key="1">
    <citation type="submission" date="2015-09" db="EMBL/GenBank/DDBJ databases">
        <title>Trachymyrmex zeteki WGS genome.</title>
        <authorList>
            <person name="Nygaard S."/>
            <person name="Hu H."/>
            <person name="Boomsma J."/>
            <person name="Zhang G."/>
        </authorList>
    </citation>
    <scope>NUCLEOTIDE SEQUENCE [LARGE SCALE GENOMIC DNA]</scope>
    <source>
        <strain evidence="3">Tzet28-1</strain>
        <tissue evidence="3">Whole body</tissue>
    </source>
</reference>
<keyword evidence="1" id="KW-0175">Coiled coil</keyword>
<dbReference type="Proteomes" id="UP000075809">
    <property type="component" value="Unassembled WGS sequence"/>
</dbReference>
<sequence>MHYDIYTVGTYSVGNSFFVYVMSIHVFPTMPSPTVVILILIGFIIPFFCLFGGLLDGAVIPSLLKLKRKQQTLPATVWHQGCCSSFTTLRKSMENSNKEIRYWQNQKAKLLESNSSIEMNFDKLTQSVSDLEEKIVKNTEIYNAKKQELKELQIARTNMLHKQWNNCLSETGSYVDNFCQWMNYSRDNLMKEFNSHQKECGKVRTELESLKQNVKNMMRECDADYTEANVDNDDLSNLNGAISDIRSINNDLTRNIKVEEDRLNKIQNKIKQCKVKLHKI</sequence>
<feature type="coiled-coil region" evidence="1">
    <location>
        <begin position="193"/>
        <end position="276"/>
    </location>
</feature>
<dbReference type="EMBL" id="KQ982805">
    <property type="protein sequence ID" value="KYQ50489.1"/>
    <property type="molecule type" value="Genomic_DNA"/>
</dbReference>
<keyword evidence="2" id="KW-1133">Transmembrane helix</keyword>
<keyword evidence="2" id="KW-0812">Transmembrane</keyword>
<accession>A0A151WRF9</accession>
<evidence type="ECO:0000256" key="2">
    <source>
        <dbReference type="SAM" id="Phobius"/>
    </source>
</evidence>
<dbReference type="AlphaFoldDB" id="A0A151WRF9"/>
<keyword evidence="4" id="KW-1185">Reference proteome</keyword>
<feature type="transmembrane region" description="Helical" evidence="2">
    <location>
        <begin position="35"/>
        <end position="60"/>
    </location>
</feature>
<evidence type="ECO:0000256" key="1">
    <source>
        <dbReference type="SAM" id="Coils"/>
    </source>
</evidence>
<evidence type="ECO:0000313" key="4">
    <source>
        <dbReference type="Proteomes" id="UP000075809"/>
    </source>
</evidence>